<dbReference type="SUPFAM" id="SSF53474">
    <property type="entry name" value="alpha/beta-Hydrolases"/>
    <property type="match status" value="1"/>
</dbReference>
<proteinExistence type="inferred from homology"/>
<comment type="caution">
    <text evidence="3">The sequence shown here is derived from an EMBL/GenBank/DDBJ whole genome shotgun (WGS) entry which is preliminary data.</text>
</comment>
<reference evidence="3 4" key="1">
    <citation type="submission" date="2018-09" db="EMBL/GenBank/DDBJ databases">
        <title>Paenibacillus SK2017-BO5.</title>
        <authorList>
            <person name="Piskunova J.V."/>
            <person name="Dubiley S.A."/>
            <person name="Severinov K.V."/>
        </authorList>
    </citation>
    <scope>NUCLEOTIDE SEQUENCE [LARGE SCALE GENOMIC DNA]</scope>
    <source>
        <strain evidence="3 4">BO5</strain>
    </source>
</reference>
<sequence length="291" mass="31957">MSNSHMAPLEPLLPDQAGCEVTVPRSEQWDICSQGSGRPYRIFVAVPVEATPPAGHPVIYVLDANSTFGTLVETVRAQSRARVKTGVDPAVVVGIGYPTDAPFDPARFYDFTLPVPAEELPPHPHGDTWPEMGGAEAFSRFIEEELKPAIERKFPIDRSRQAIIGHSLGGLCVLQMLFTRPEAFRTYIAGSPSIHWNRPFIREAGTRFLARMQQEYADIQVMIAVGEREQGHSSRMTENARELAERLAAASPSGVRTAFHEFAGEGHISLLPVLMSHAARYALTSPSKTAE</sequence>
<keyword evidence="2 3" id="KW-0378">Hydrolase</keyword>
<dbReference type="Proteomes" id="UP000266177">
    <property type="component" value="Unassembled WGS sequence"/>
</dbReference>
<comment type="similarity">
    <text evidence="1">Belongs to the esterase D family.</text>
</comment>
<dbReference type="InterPro" id="IPR029058">
    <property type="entry name" value="AB_hydrolase_fold"/>
</dbReference>
<dbReference type="AlphaFoldDB" id="A0A3A3H143"/>
<dbReference type="PANTHER" id="PTHR40841:SF2">
    <property type="entry name" value="SIDEROPHORE-DEGRADING ESTERASE (EUROFUNG)"/>
    <property type="match status" value="1"/>
</dbReference>
<accession>A0A3A3H143</accession>
<gene>
    <name evidence="3" type="ORF">DQX05_16530</name>
</gene>
<evidence type="ECO:0000313" key="4">
    <source>
        <dbReference type="Proteomes" id="UP000266177"/>
    </source>
</evidence>
<name>A0A3A3H143_PANTH</name>
<protein>
    <submittedName>
        <fullName evidence="3">Alpha/beta hydrolase</fullName>
    </submittedName>
</protein>
<dbReference type="RefSeq" id="WP_119794654.1">
    <property type="nucleotide sequence ID" value="NZ_QYZD01000015.1"/>
</dbReference>
<dbReference type="InterPro" id="IPR052558">
    <property type="entry name" value="Siderophore_Hydrolase_D"/>
</dbReference>
<dbReference type="EMBL" id="QYZD01000015">
    <property type="protein sequence ID" value="RJG22563.1"/>
    <property type="molecule type" value="Genomic_DNA"/>
</dbReference>
<dbReference type="Gene3D" id="3.40.50.1820">
    <property type="entry name" value="alpha/beta hydrolase"/>
    <property type="match status" value="1"/>
</dbReference>
<dbReference type="InterPro" id="IPR000801">
    <property type="entry name" value="Esterase-like"/>
</dbReference>
<evidence type="ECO:0000313" key="3">
    <source>
        <dbReference type="EMBL" id="RJG22563.1"/>
    </source>
</evidence>
<evidence type="ECO:0000256" key="2">
    <source>
        <dbReference type="ARBA" id="ARBA00022801"/>
    </source>
</evidence>
<dbReference type="PANTHER" id="PTHR40841">
    <property type="entry name" value="SIDEROPHORE TRIACETYLFUSARININE C ESTERASE"/>
    <property type="match status" value="1"/>
</dbReference>
<dbReference type="Pfam" id="PF00756">
    <property type="entry name" value="Esterase"/>
    <property type="match status" value="1"/>
</dbReference>
<evidence type="ECO:0000256" key="1">
    <source>
        <dbReference type="ARBA" id="ARBA00005622"/>
    </source>
</evidence>
<organism evidence="3 4">
    <name type="scientific">Paenibacillus thiaminolyticus</name>
    <name type="common">Bacillus thiaminolyticus</name>
    <dbReference type="NCBI Taxonomy" id="49283"/>
    <lineage>
        <taxon>Bacteria</taxon>
        <taxon>Bacillati</taxon>
        <taxon>Bacillota</taxon>
        <taxon>Bacilli</taxon>
        <taxon>Bacillales</taxon>
        <taxon>Paenibacillaceae</taxon>
        <taxon>Paenibacillus</taxon>
    </lineage>
</organism>
<dbReference type="OrthoDB" id="9784036at2"/>
<dbReference type="GO" id="GO:0016788">
    <property type="term" value="F:hydrolase activity, acting on ester bonds"/>
    <property type="evidence" value="ECO:0007669"/>
    <property type="project" value="TreeGrafter"/>
</dbReference>